<dbReference type="Pfam" id="PF07799">
    <property type="entry name" value="DUF1643"/>
    <property type="match status" value="1"/>
</dbReference>
<comment type="caution">
    <text evidence="1">The sequence shown here is derived from an EMBL/GenBank/DDBJ whole genome shotgun (WGS) entry which is preliminary data.</text>
</comment>
<reference evidence="1" key="1">
    <citation type="journal article" date="2014" name="Front. Microbiol.">
        <title>High frequency of phylogenetically diverse reductive dehalogenase-homologous genes in deep subseafloor sedimentary metagenomes.</title>
        <authorList>
            <person name="Kawai M."/>
            <person name="Futagami T."/>
            <person name="Toyoda A."/>
            <person name="Takaki Y."/>
            <person name="Nishi S."/>
            <person name="Hori S."/>
            <person name="Arai W."/>
            <person name="Tsubouchi T."/>
            <person name="Morono Y."/>
            <person name="Uchiyama I."/>
            <person name="Ito T."/>
            <person name="Fujiyama A."/>
            <person name="Inagaki F."/>
            <person name="Takami H."/>
        </authorList>
    </citation>
    <scope>NUCLEOTIDE SEQUENCE</scope>
    <source>
        <strain evidence="1">Expedition CK06-06</strain>
    </source>
</reference>
<organism evidence="1">
    <name type="scientific">marine sediment metagenome</name>
    <dbReference type="NCBI Taxonomy" id="412755"/>
    <lineage>
        <taxon>unclassified sequences</taxon>
        <taxon>metagenomes</taxon>
        <taxon>ecological metagenomes</taxon>
    </lineage>
</organism>
<dbReference type="EMBL" id="BART01025096">
    <property type="protein sequence ID" value="GAG96682.1"/>
    <property type="molecule type" value="Genomic_DNA"/>
</dbReference>
<evidence type="ECO:0000313" key="1">
    <source>
        <dbReference type="EMBL" id="GAG96682.1"/>
    </source>
</evidence>
<proteinExistence type="predicted"/>
<protein>
    <submittedName>
        <fullName evidence="1">Uncharacterized protein</fullName>
    </submittedName>
</protein>
<accession>X1CUN4</accession>
<gene>
    <name evidence="1" type="ORF">S01H4_45127</name>
</gene>
<name>X1CUN4_9ZZZZ</name>
<dbReference type="AlphaFoldDB" id="X1CUN4"/>
<sequence>MLNPSTADANKSDPTITRCIGFSKLWGFGGIYVVNLYALRTPYPKTLFEALYRYNAKGPDNDHYIQKAAYDNSNARAVMAWGANVYRDPNMLAQADRITNMIREAGLKPQCLSITKNGQPRHPLMVPYSQQLEIYV</sequence>
<dbReference type="InterPro" id="IPR012441">
    <property type="entry name" value="DUF1643"/>
</dbReference>